<sequence length="34" mass="3992">CRLVLDRAREQERTTEGEVFLDKALELLERMAIS</sequence>
<feature type="non-terminal residue" evidence="1">
    <location>
        <position position="1"/>
    </location>
</feature>
<proteinExistence type="predicted"/>
<comment type="caution">
    <text evidence="1">The sequence shown here is derived from an EMBL/GenBank/DDBJ whole genome shotgun (WGS) entry which is preliminary data.</text>
</comment>
<protein>
    <submittedName>
        <fullName evidence="1">Uncharacterized protein</fullName>
    </submittedName>
</protein>
<accession>J9GBX5</accession>
<organism evidence="1">
    <name type="scientific">gut metagenome</name>
    <dbReference type="NCBI Taxonomy" id="749906"/>
    <lineage>
        <taxon>unclassified sequences</taxon>
        <taxon>metagenomes</taxon>
        <taxon>organismal metagenomes</taxon>
    </lineage>
</organism>
<dbReference type="EMBL" id="AMCI01003889">
    <property type="protein sequence ID" value="EJW99262.1"/>
    <property type="molecule type" value="Genomic_DNA"/>
</dbReference>
<name>J9GBX5_9ZZZZ</name>
<reference evidence="1" key="1">
    <citation type="journal article" date="2012" name="PLoS ONE">
        <title>Gene sets for utilization of primary and secondary nutrition supplies in the distal gut of endangered iberian lynx.</title>
        <authorList>
            <person name="Alcaide M."/>
            <person name="Messina E."/>
            <person name="Richter M."/>
            <person name="Bargiela R."/>
            <person name="Peplies J."/>
            <person name="Huws S.A."/>
            <person name="Newbold C.J."/>
            <person name="Golyshin P.N."/>
            <person name="Simon M.A."/>
            <person name="Lopez G."/>
            <person name="Yakimov M.M."/>
            <person name="Ferrer M."/>
        </authorList>
    </citation>
    <scope>NUCLEOTIDE SEQUENCE</scope>
</reference>
<gene>
    <name evidence="1" type="ORF">EVA_12632</name>
</gene>
<evidence type="ECO:0000313" key="1">
    <source>
        <dbReference type="EMBL" id="EJW99262.1"/>
    </source>
</evidence>
<dbReference type="AlphaFoldDB" id="J9GBX5"/>